<dbReference type="Proteomes" id="UP001218218">
    <property type="component" value="Unassembled WGS sequence"/>
</dbReference>
<evidence type="ECO:0000313" key="2">
    <source>
        <dbReference type="Proteomes" id="UP001218218"/>
    </source>
</evidence>
<accession>A0AAD7AJB3</accession>
<organism evidence="1 2">
    <name type="scientific">Mycena albidolilacea</name>
    <dbReference type="NCBI Taxonomy" id="1033008"/>
    <lineage>
        <taxon>Eukaryota</taxon>
        <taxon>Fungi</taxon>
        <taxon>Dikarya</taxon>
        <taxon>Basidiomycota</taxon>
        <taxon>Agaricomycotina</taxon>
        <taxon>Agaricomycetes</taxon>
        <taxon>Agaricomycetidae</taxon>
        <taxon>Agaricales</taxon>
        <taxon>Marasmiineae</taxon>
        <taxon>Mycenaceae</taxon>
        <taxon>Mycena</taxon>
    </lineage>
</organism>
<reference evidence="1" key="1">
    <citation type="submission" date="2023-03" db="EMBL/GenBank/DDBJ databases">
        <title>Massive genome expansion in bonnet fungi (Mycena s.s.) driven by repeated elements and novel gene families across ecological guilds.</title>
        <authorList>
            <consortium name="Lawrence Berkeley National Laboratory"/>
            <person name="Harder C.B."/>
            <person name="Miyauchi S."/>
            <person name="Viragh M."/>
            <person name="Kuo A."/>
            <person name="Thoen E."/>
            <person name="Andreopoulos B."/>
            <person name="Lu D."/>
            <person name="Skrede I."/>
            <person name="Drula E."/>
            <person name="Henrissat B."/>
            <person name="Morin E."/>
            <person name="Kohler A."/>
            <person name="Barry K."/>
            <person name="LaButti K."/>
            <person name="Morin E."/>
            <person name="Salamov A."/>
            <person name="Lipzen A."/>
            <person name="Mereny Z."/>
            <person name="Hegedus B."/>
            <person name="Baldrian P."/>
            <person name="Stursova M."/>
            <person name="Weitz H."/>
            <person name="Taylor A."/>
            <person name="Grigoriev I.V."/>
            <person name="Nagy L.G."/>
            <person name="Martin F."/>
            <person name="Kauserud H."/>
        </authorList>
    </citation>
    <scope>NUCLEOTIDE SEQUENCE</scope>
    <source>
        <strain evidence="1">CBHHK002</strain>
    </source>
</reference>
<proteinExistence type="predicted"/>
<protein>
    <submittedName>
        <fullName evidence="1">Uncharacterized protein</fullName>
    </submittedName>
</protein>
<evidence type="ECO:0000313" key="1">
    <source>
        <dbReference type="EMBL" id="KAJ7359799.1"/>
    </source>
</evidence>
<sequence length="122" mass="14134">MSMRYDLWGVFLRLRAEFSLVSVRLRLLPSASLSFASICSWPHATDDDAPYIHYSAYTQWAPGGVRALDRLLLRRDGVRGYGHLFVVVSKEWRFTNGDYLKLKEEKGRCGPLEQNLRNQLRT</sequence>
<dbReference type="EMBL" id="JARIHO010000006">
    <property type="protein sequence ID" value="KAJ7359799.1"/>
    <property type="molecule type" value="Genomic_DNA"/>
</dbReference>
<dbReference type="AlphaFoldDB" id="A0AAD7AJB3"/>
<keyword evidence="2" id="KW-1185">Reference proteome</keyword>
<gene>
    <name evidence="1" type="ORF">DFH08DRAFT_952899</name>
</gene>
<comment type="caution">
    <text evidence="1">The sequence shown here is derived from an EMBL/GenBank/DDBJ whole genome shotgun (WGS) entry which is preliminary data.</text>
</comment>
<name>A0AAD7AJB3_9AGAR</name>